<reference evidence="1" key="1">
    <citation type="journal article" date="2020" name="Nature">
        <title>Giant virus diversity and host interactions through global metagenomics.</title>
        <authorList>
            <person name="Schulz F."/>
            <person name="Roux S."/>
            <person name="Paez-Espino D."/>
            <person name="Jungbluth S."/>
            <person name="Walsh D.A."/>
            <person name="Denef V.J."/>
            <person name="McMahon K.D."/>
            <person name="Konstantinidis K.T."/>
            <person name="Eloe-Fadrosh E.A."/>
            <person name="Kyrpides N.C."/>
            <person name="Woyke T."/>
        </authorList>
    </citation>
    <scope>NUCLEOTIDE SEQUENCE</scope>
    <source>
        <strain evidence="1">GVMAG-M-3300009159-65</strain>
    </source>
</reference>
<proteinExistence type="predicted"/>
<dbReference type="AlphaFoldDB" id="A0A6C0ETI5"/>
<protein>
    <submittedName>
        <fullName evidence="1">Uncharacterized protein</fullName>
    </submittedName>
</protein>
<sequence length="331" mass="33224">MSNYVVVNTITVNGTNLTNTDISSIFVHSTTIPSGSSALTNYKSNYNSVSYDLSQLYVVNSIYPSAPFITGFNTTIGGISYDLSQILSSTIIDNSNVITFTDTTHIFKSNLNGKTLLKLTYGANPLKITCSVPITVYCIAVGSGGQGSIGAGGGGGGFFMGNIDLSGINYVTVANLNPGTTTWISQYASGRIPPLNTVYDYRVQCTGAGSGVNNVGGAQGGGASNNSALTMNGGNGGSQNTNGFNSSNFPSDTSILYSILGYNRVSGGGGGPNTSTLKGGLPGLNGIGGVFGGNSVAAGQSASAISYGSGGGGASSGSIGAVGSGIVYLYY</sequence>
<evidence type="ECO:0000313" key="1">
    <source>
        <dbReference type="EMBL" id="QHT32308.1"/>
    </source>
</evidence>
<dbReference type="EMBL" id="MN738934">
    <property type="protein sequence ID" value="QHT32308.1"/>
    <property type="molecule type" value="Genomic_DNA"/>
</dbReference>
<name>A0A6C0ETI5_9ZZZZ</name>
<organism evidence="1">
    <name type="scientific">viral metagenome</name>
    <dbReference type="NCBI Taxonomy" id="1070528"/>
    <lineage>
        <taxon>unclassified sequences</taxon>
        <taxon>metagenomes</taxon>
        <taxon>organismal metagenomes</taxon>
    </lineage>
</organism>
<accession>A0A6C0ETI5</accession>